<dbReference type="EMBL" id="DSUT01000164">
    <property type="protein sequence ID" value="HGK28834.1"/>
    <property type="molecule type" value="Genomic_DNA"/>
</dbReference>
<sequence length="228" mass="24507">MEAKLRTIVLLLAVVGVGFAANILPNPSFEVWLDSLGVPMPFGWLTSEYLYSGSARRDTLANSGNYCLLLNGGDTSAFATSVTLVRPGSHYEFVGHARVPGLLGGSFVLQFLSLLGRPVGTAELLPVFNSAFYRRYSRWVTAPDSAVLLSVSLATLPGAQVWVDDVTVDDTTIAGVADDRRLRYGPGLLHKVVVTGVGFEAAGGETGLLFDALGRRSRGRRPGVYFRR</sequence>
<reference evidence="1" key="1">
    <citation type="journal article" date="2020" name="mSystems">
        <title>Genome- and Community-Level Interaction Insights into Carbon Utilization and Element Cycling Functions of Hydrothermarchaeota in Hydrothermal Sediment.</title>
        <authorList>
            <person name="Zhou Z."/>
            <person name="Liu Y."/>
            <person name="Xu W."/>
            <person name="Pan J."/>
            <person name="Luo Z.H."/>
            <person name="Li M."/>
        </authorList>
    </citation>
    <scope>NUCLEOTIDE SEQUENCE [LARGE SCALE GENOMIC DNA]</scope>
    <source>
        <strain evidence="1">SpSt-488</strain>
    </source>
</reference>
<comment type="caution">
    <text evidence="1">The sequence shown here is derived from an EMBL/GenBank/DDBJ whole genome shotgun (WGS) entry which is preliminary data.</text>
</comment>
<accession>A0A7C4GAX9</accession>
<name>A0A7C4GAX9_UNCW3</name>
<proteinExistence type="predicted"/>
<organism evidence="1">
    <name type="scientific">candidate division WOR-3 bacterium</name>
    <dbReference type="NCBI Taxonomy" id="2052148"/>
    <lineage>
        <taxon>Bacteria</taxon>
        <taxon>Bacteria division WOR-3</taxon>
    </lineage>
</organism>
<evidence type="ECO:0000313" key="1">
    <source>
        <dbReference type="EMBL" id="HGK28834.1"/>
    </source>
</evidence>
<protein>
    <recommendedName>
        <fullName evidence="2">CBM-cenC domain-containing protein</fullName>
    </recommendedName>
</protein>
<evidence type="ECO:0008006" key="2">
    <source>
        <dbReference type="Google" id="ProtNLM"/>
    </source>
</evidence>
<dbReference type="AlphaFoldDB" id="A0A7C4GAX9"/>
<dbReference type="Gene3D" id="2.60.120.260">
    <property type="entry name" value="Galactose-binding domain-like"/>
    <property type="match status" value="1"/>
</dbReference>
<gene>
    <name evidence="1" type="ORF">ENS41_07795</name>
</gene>